<evidence type="ECO:0000256" key="3">
    <source>
        <dbReference type="ARBA" id="ARBA00006001"/>
    </source>
</evidence>
<evidence type="ECO:0000256" key="1">
    <source>
        <dbReference type="ARBA" id="ARBA00000013"/>
    </source>
</evidence>
<dbReference type="GO" id="GO:0110051">
    <property type="term" value="P:metabolite repair"/>
    <property type="evidence" value="ECO:0007669"/>
    <property type="project" value="TreeGrafter"/>
</dbReference>
<comment type="catalytic activity">
    <reaction evidence="1 18 19">
        <text>(6R)-NADHX = (6S)-NADHX</text>
        <dbReference type="Rhea" id="RHEA:32215"/>
        <dbReference type="ChEBI" id="CHEBI:64074"/>
        <dbReference type="ChEBI" id="CHEBI:64075"/>
        <dbReference type="EC" id="5.1.99.6"/>
    </reaction>
</comment>
<dbReference type="GO" id="GO:0046872">
    <property type="term" value="F:metal ion binding"/>
    <property type="evidence" value="ECO:0007669"/>
    <property type="project" value="UniProtKB-UniRule"/>
</dbReference>
<keyword evidence="8 17" id="KW-0521">NADP</keyword>
<evidence type="ECO:0000259" key="21">
    <source>
        <dbReference type="PROSITE" id="PS51385"/>
    </source>
</evidence>
<comment type="similarity">
    <text evidence="3 19">In the N-terminal section; belongs to the NnrE/AIBP family.</text>
</comment>
<evidence type="ECO:0000256" key="16">
    <source>
        <dbReference type="ARBA" id="ARBA00049209"/>
    </source>
</evidence>
<evidence type="ECO:0000256" key="18">
    <source>
        <dbReference type="HAMAP-Rule" id="MF_01966"/>
    </source>
</evidence>
<dbReference type="Gene3D" id="3.40.50.10260">
    <property type="entry name" value="YjeF N-terminal domain"/>
    <property type="match status" value="1"/>
</dbReference>
<evidence type="ECO:0000256" key="9">
    <source>
        <dbReference type="ARBA" id="ARBA00022958"/>
    </source>
</evidence>
<comment type="function">
    <text evidence="17">Catalyzes the dehydration of the S-form of NAD(P)HX at the expense of ADP, which is converted to AMP. Together with NAD(P)HX epimerase, which catalyzes the epimerization of the S- and R-forms, the enzyme allows the repair of both epimers of NAD(P)HX, a damaged form of NAD(P)H that is a result of enzymatic or heat-dependent hydration.</text>
</comment>
<evidence type="ECO:0000256" key="17">
    <source>
        <dbReference type="HAMAP-Rule" id="MF_01965"/>
    </source>
</evidence>
<dbReference type="EMBL" id="DTHG01000086">
    <property type="protein sequence ID" value="HGW92265.1"/>
    <property type="molecule type" value="Genomic_DNA"/>
</dbReference>
<gene>
    <name evidence="17" type="primary">nnrD</name>
    <name evidence="18" type="synonym">nnrE</name>
    <name evidence="22" type="ORF">ENV67_06985</name>
</gene>
<dbReference type="EC" id="4.2.1.136" evidence="19"/>
<evidence type="ECO:0000259" key="20">
    <source>
        <dbReference type="PROSITE" id="PS51383"/>
    </source>
</evidence>
<dbReference type="AlphaFoldDB" id="A0A7C4YGF8"/>
<accession>A0A7C4YGF8</accession>
<dbReference type="HAMAP" id="MF_01965">
    <property type="entry name" value="NADHX_dehydratase"/>
    <property type="match status" value="1"/>
</dbReference>
<organism evidence="22">
    <name type="scientific">candidate division WOR-3 bacterium</name>
    <dbReference type="NCBI Taxonomy" id="2052148"/>
    <lineage>
        <taxon>Bacteria</taxon>
        <taxon>Bacteria division WOR-3</taxon>
    </lineage>
</organism>
<dbReference type="GO" id="GO:0052856">
    <property type="term" value="F:NAD(P)HX epimerase activity"/>
    <property type="evidence" value="ECO:0007669"/>
    <property type="project" value="UniProtKB-UniRule"/>
</dbReference>
<dbReference type="Pfam" id="PF01256">
    <property type="entry name" value="Carb_kinase"/>
    <property type="match status" value="1"/>
</dbReference>
<keyword evidence="5 18" id="KW-0479">Metal-binding</keyword>
<evidence type="ECO:0000256" key="14">
    <source>
        <dbReference type="ARBA" id="ARBA00025153"/>
    </source>
</evidence>
<keyword evidence="11 18" id="KW-0413">Isomerase</keyword>
<keyword evidence="12 17" id="KW-0456">Lyase</keyword>
<evidence type="ECO:0000256" key="4">
    <source>
        <dbReference type="ARBA" id="ARBA00009524"/>
    </source>
</evidence>
<dbReference type="PROSITE" id="PS01050">
    <property type="entry name" value="YJEF_C_2"/>
    <property type="match status" value="1"/>
</dbReference>
<keyword evidence="6 17" id="KW-0547">Nucleotide-binding</keyword>
<dbReference type="InterPro" id="IPR036652">
    <property type="entry name" value="YjeF_N_dom_sf"/>
</dbReference>
<evidence type="ECO:0000256" key="11">
    <source>
        <dbReference type="ARBA" id="ARBA00023235"/>
    </source>
</evidence>
<comment type="function">
    <text evidence="18">Catalyzes the epimerization of the S- and R-forms of NAD(P)HX, a damaged form of NAD(P)H that is a result of enzymatic or heat-dependent hydration. This is a prerequisite for the S-specific NAD(P)H-hydrate dehydratase to allow the repair of both epimers of NAD(P)HX.</text>
</comment>
<feature type="binding site" evidence="17">
    <location>
        <position position="445"/>
    </location>
    <ligand>
        <name>AMP</name>
        <dbReference type="ChEBI" id="CHEBI:456215"/>
    </ligand>
</feature>
<feature type="binding site" evidence="17">
    <location>
        <position position="331"/>
    </location>
    <ligand>
        <name>(6S)-NADPHX</name>
        <dbReference type="ChEBI" id="CHEBI:64076"/>
    </ligand>
</feature>
<protein>
    <recommendedName>
        <fullName evidence="19">Bifunctional NAD(P)H-hydrate repair enzyme</fullName>
    </recommendedName>
    <alternativeName>
        <fullName evidence="19">Nicotinamide nucleotide repair protein</fullName>
    </alternativeName>
    <domain>
        <recommendedName>
            <fullName evidence="19">ADP-dependent (S)-NAD(P)H-hydrate dehydratase</fullName>
            <ecNumber evidence="19">4.2.1.136</ecNumber>
        </recommendedName>
        <alternativeName>
            <fullName evidence="19">ADP-dependent NAD(P)HX dehydratase</fullName>
        </alternativeName>
    </domain>
    <domain>
        <recommendedName>
            <fullName evidence="19">NAD(P)H-hydrate epimerase</fullName>
            <ecNumber evidence="19">5.1.99.6</ecNumber>
        </recommendedName>
    </domain>
</protein>
<dbReference type="PIRSF" id="PIRSF017184">
    <property type="entry name" value="Nnr"/>
    <property type="match status" value="1"/>
</dbReference>
<dbReference type="SUPFAM" id="SSF64153">
    <property type="entry name" value="YjeF N-terminal domain-like"/>
    <property type="match status" value="1"/>
</dbReference>
<dbReference type="GO" id="GO:0005524">
    <property type="term" value="F:ATP binding"/>
    <property type="evidence" value="ECO:0007669"/>
    <property type="project" value="UniProtKB-UniRule"/>
</dbReference>
<dbReference type="InterPro" id="IPR004443">
    <property type="entry name" value="YjeF_N_dom"/>
</dbReference>
<dbReference type="GO" id="GO:0046496">
    <property type="term" value="P:nicotinamide nucleotide metabolic process"/>
    <property type="evidence" value="ECO:0007669"/>
    <property type="project" value="UniProtKB-UniRule"/>
</dbReference>
<feature type="binding site" evidence="18">
    <location>
        <position position="164"/>
    </location>
    <ligand>
        <name>K(+)</name>
        <dbReference type="ChEBI" id="CHEBI:29103"/>
    </ligand>
</feature>
<feature type="binding site" evidence="18">
    <location>
        <begin position="132"/>
        <end position="138"/>
    </location>
    <ligand>
        <name>(6S)-NADPHX</name>
        <dbReference type="ChEBI" id="CHEBI:64076"/>
    </ligand>
</feature>
<keyword evidence="9 18" id="KW-0630">Potassium</keyword>
<feature type="binding site" evidence="18">
    <location>
        <begin position="59"/>
        <end position="63"/>
    </location>
    <ligand>
        <name>(6S)-NADPHX</name>
        <dbReference type="ChEBI" id="CHEBI:64076"/>
    </ligand>
</feature>
<dbReference type="PROSITE" id="PS51383">
    <property type="entry name" value="YJEF_C_3"/>
    <property type="match status" value="1"/>
</dbReference>
<dbReference type="Gene3D" id="3.40.1190.20">
    <property type="match status" value="1"/>
</dbReference>
<evidence type="ECO:0000256" key="8">
    <source>
        <dbReference type="ARBA" id="ARBA00022857"/>
    </source>
</evidence>
<dbReference type="CDD" id="cd01171">
    <property type="entry name" value="YXKO-related"/>
    <property type="match status" value="1"/>
</dbReference>
<proteinExistence type="inferred from homology"/>
<evidence type="ECO:0000256" key="12">
    <source>
        <dbReference type="ARBA" id="ARBA00023239"/>
    </source>
</evidence>
<evidence type="ECO:0000256" key="6">
    <source>
        <dbReference type="ARBA" id="ARBA00022741"/>
    </source>
</evidence>
<comment type="catalytic activity">
    <reaction evidence="2 18 19">
        <text>(6R)-NADPHX = (6S)-NADPHX</text>
        <dbReference type="Rhea" id="RHEA:32227"/>
        <dbReference type="ChEBI" id="CHEBI:64076"/>
        <dbReference type="ChEBI" id="CHEBI:64077"/>
        <dbReference type="EC" id="5.1.99.6"/>
    </reaction>
</comment>
<dbReference type="InterPro" id="IPR017953">
    <property type="entry name" value="Carbohydrate_kinase_pred_CS"/>
</dbReference>
<comment type="cofactor">
    <cofactor evidence="17">
        <name>Mg(2+)</name>
        <dbReference type="ChEBI" id="CHEBI:18420"/>
    </cofactor>
</comment>
<feature type="domain" description="YjeF C-terminal" evidence="20">
    <location>
        <begin position="228"/>
        <end position="506"/>
    </location>
</feature>
<name>A0A7C4YGF8_UNCW3</name>
<comment type="caution">
    <text evidence="22">The sequence shown here is derived from an EMBL/GenBank/DDBJ whole genome shotgun (WGS) entry which is preliminary data.</text>
</comment>
<feature type="binding site" evidence="17">
    <location>
        <position position="446"/>
    </location>
    <ligand>
        <name>(6S)-NADPHX</name>
        <dbReference type="ChEBI" id="CHEBI:64076"/>
    </ligand>
</feature>
<feature type="binding site" evidence="17">
    <location>
        <position position="263"/>
    </location>
    <ligand>
        <name>(6S)-NADPHX</name>
        <dbReference type="ChEBI" id="CHEBI:64076"/>
    </ligand>
</feature>
<dbReference type="Pfam" id="PF03853">
    <property type="entry name" value="YjeF_N"/>
    <property type="match status" value="1"/>
</dbReference>
<keyword evidence="10 17" id="KW-0520">NAD</keyword>
<evidence type="ECO:0000256" key="7">
    <source>
        <dbReference type="ARBA" id="ARBA00022840"/>
    </source>
</evidence>
<dbReference type="InterPro" id="IPR029056">
    <property type="entry name" value="Ribokinase-like"/>
</dbReference>
<dbReference type="PANTHER" id="PTHR12592:SF0">
    <property type="entry name" value="ATP-DEPENDENT (S)-NAD(P)H-HYDRATE DEHYDRATASE"/>
    <property type="match status" value="1"/>
</dbReference>
<feature type="binding site" evidence="18">
    <location>
        <position position="128"/>
    </location>
    <ligand>
        <name>K(+)</name>
        <dbReference type="ChEBI" id="CHEBI:29103"/>
    </ligand>
</feature>
<comment type="function">
    <text evidence="14 19">Bifunctional enzyme that catalyzes the epimerization of the S- and R-forms of NAD(P)HX and the dehydration of the S-form of NAD(P)HX at the expense of ADP, which is converted to AMP. This allows the repair of both epimers of NAD(P)HX, a damaged form of NAD(P)H that is a result of enzymatic or heat-dependent hydration.</text>
</comment>
<feature type="binding site" evidence="17">
    <location>
        <position position="379"/>
    </location>
    <ligand>
        <name>(6S)-NADPHX</name>
        <dbReference type="ChEBI" id="CHEBI:64076"/>
    </ligand>
</feature>
<dbReference type="EC" id="5.1.99.6" evidence="19"/>
<comment type="cofactor">
    <cofactor evidence="18 19">
        <name>K(+)</name>
        <dbReference type="ChEBI" id="CHEBI:29103"/>
    </cofactor>
    <text evidence="18 19">Binds 1 potassium ion per subunit.</text>
</comment>
<evidence type="ECO:0000256" key="15">
    <source>
        <dbReference type="ARBA" id="ARBA00048238"/>
    </source>
</evidence>
<dbReference type="PANTHER" id="PTHR12592">
    <property type="entry name" value="ATP-DEPENDENT (S)-NAD(P)H-HYDRATE DEHYDRATASE FAMILY MEMBER"/>
    <property type="match status" value="1"/>
</dbReference>
<evidence type="ECO:0000256" key="2">
    <source>
        <dbReference type="ARBA" id="ARBA00000909"/>
    </source>
</evidence>
<feature type="domain" description="YjeF N-terminal" evidence="21">
    <location>
        <begin position="9"/>
        <end position="218"/>
    </location>
</feature>
<dbReference type="PROSITE" id="PS51385">
    <property type="entry name" value="YJEF_N"/>
    <property type="match status" value="1"/>
</dbReference>
<dbReference type="SUPFAM" id="SSF53613">
    <property type="entry name" value="Ribokinase-like"/>
    <property type="match status" value="1"/>
</dbReference>
<dbReference type="InterPro" id="IPR030677">
    <property type="entry name" value="Nnr"/>
</dbReference>
<sequence>MKVLSVQESREIDRYVIEEIGIPGIVLMENAGLSVFEMIREYFETDKLKKVLIVAGKGNNGGDGFVVARHFFNEGCKVSLILLCDKEDLKGDALTEFKIIQKLGIDYIRFKKMEELNKEIESSDIIVDAIFGTGFKGKPDNEIKEIIKAINESGKPVFSIDIPSCVDGDNGNVEDVAVKAIATCTMGFIKKGLLFYPGREYAGEIYIGDIGIPEKCIEKFNIKTELIDYEIVKNALPQRKQYSHKGTYGKVIVFAGSPGLTGAATLTSISALKSGSGLVYLATPLSLNHIYEEKLTEVVKIPVKDEEGYYVYSDKIDEILNDMDVVILGPGIGRREIVQEFVRELIKKDKPFVIDADGINNLTLKELEYARGKWILTPHPGEFSRLTGISIKEIEKNRIEIANEFSKKYNLYLVLKGVPTVISTPDGRTFINSSGNSGLSSGGSGDVLTGMIGGFLAQGAKFEDAAICGVYLHGLAADIAIEENETEYSLTASSLIDYIGKSIKSLENAC</sequence>
<dbReference type="HAMAP" id="MF_01966">
    <property type="entry name" value="NADHX_epimerase"/>
    <property type="match status" value="1"/>
</dbReference>
<comment type="similarity">
    <text evidence="18">Belongs to the NnrE/AIBP family.</text>
</comment>
<evidence type="ECO:0000256" key="13">
    <source>
        <dbReference type="ARBA" id="ARBA00023268"/>
    </source>
</evidence>
<evidence type="ECO:0000313" key="22">
    <source>
        <dbReference type="EMBL" id="HGW92265.1"/>
    </source>
</evidence>
<comment type="similarity">
    <text evidence="4 19">In the C-terminal section; belongs to the NnrD/CARKD family.</text>
</comment>
<comment type="caution">
    <text evidence="18">Lacks conserved residue(s) required for the propagation of feature annotation.</text>
</comment>
<dbReference type="NCBIfam" id="TIGR00196">
    <property type="entry name" value="yjeF_cterm"/>
    <property type="match status" value="1"/>
</dbReference>
<feature type="binding site" evidence="18">
    <location>
        <position position="60"/>
    </location>
    <ligand>
        <name>K(+)</name>
        <dbReference type="ChEBI" id="CHEBI:29103"/>
    </ligand>
</feature>
<comment type="catalytic activity">
    <reaction evidence="16 17 19">
        <text>(6S)-NADPHX + ADP = AMP + phosphate + NADPH + H(+)</text>
        <dbReference type="Rhea" id="RHEA:32235"/>
        <dbReference type="ChEBI" id="CHEBI:15378"/>
        <dbReference type="ChEBI" id="CHEBI:43474"/>
        <dbReference type="ChEBI" id="CHEBI:57783"/>
        <dbReference type="ChEBI" id="CHEBI:64076"/>
        <dbReference type="ChEBI" id="CHEBI:456215"/>
        <dbReference type="ChEBI" id="CHEBI:456216"/>
        <dbReference type="EC" id="4.2.1.136"/>
    </reaction>
</comment>
<feature type="binding site" evidence="18">
    <location>
        <position position="161"/>
    </location>
    <ligand>
        <name>(6S)-NADPHX</name>
        <dbReference type="ChEBI" id="CHEBI:64076"/>
    </ligand>
</feature>
<dbReference type="InterPro" id="IPR000631">
    <property type="entry name" value="CARKD"/>
</dbReference>
<dbReference type="NCBIfam" id="TIGR00197">
    <property type="entry name" value="yjeF_nterm"/>
    <property type="match status" value="1"/>
</dbReference>
<evidence type="ECO:0000256" key="19">
    <source>
        <dbReference type="PIRNR" id="PIRNR017184"/>
    </source>
</evidence>
<comment type="similarity">
    <text evidence="17">Belongs to the NnrD/CARKD family.</text>
</comment>
<keyword evidence="7 17" id="KW-0067">ATP-binding</keyword>
<dbReference type="GO" id="GO:0052855">
    <property type="term" value="F:ADP-dependent NAD(P)H-hydrate dehydratase activity"/>
    <property type="evidence" value="ECO:0007669"/>
    <property type="project" value="UniProtKB-UniRule"/>
</dbReference>
<comment type="catalytic activity">
    <reaction evidence="15 17 19">
        <text>(6S)-NADHX + ADP = AMP + phosphate + NADH + H(+)</text>
        <dbReference type="Rhea" id="RHEA:32223"/>
        <dbReference type="ChEBI" id="CHEBI:15378"/>
        <dbReference type="ChEBI" id="CHEBI:43474"/>
        <dbReference type="ChEBI" id="CHEBI:57945"/>
        <dbReference type="ChEBI" id="CHEBI:64074"/>
        <dbReference type="ChEBI" id="CHEBI:456215"/>
        <dbReference type="ChEBI" id="CHEBI:456216"/>
        <dbReference type="EC" id="4.2.1.136"/>
    </reaction>
</comment>
<feature type="binding site" evidence="17">
    <location>
        <begin position="416"/>
        <end position="420"/>
    </location>
    <ligand>
        <name>AMP</name>
        <dbReference type="ChEBI" id="CHEBI:456215"/>
    </ligand>
</feature>
<evidence type="ECO:0000256" key="10">
    <source>
        <dbReference type="ARBA" id="ARBA00023027"/>
    </source>
</evidence>
<comment type="subunit">
    <text evidence="17">Homotetramer.</text>
</comment>
<evidence type="ECO:0000256" key="5">
    <source>
        <dbReference type="ARBA" id="ARBA00022723"/>
    </source>
</evidence>
<keyword evidence="13" id="KW-0511">Multifunctional enzyme</keyword>
<reference evidence="22" key="1">
    <citation type="journal article" date="2020" name="mSystems">
        <title>Genome- and Community-Level Interaction Insights into Carbon Utilization and Element Cycling Functions of Hydrothermarchaeota in Hydrothermal Sediment.</title>
        <authorList>
            <person name="Zhou Z."/>
            <person name="Liu Y."/>
            <person name="Xu W."/>
            <person name="Pan J."/>
            <person name="Luo Z.H."/>
            <person name="Li M."/>
        </authorList>
    </citation>
    <scope>NUCLEOTIDE SEQUENCE [LARGE SCALE GENOMIC DNA]</scope>
    <source>
        <strain evidence="22">SpSt-780</strain>
    </source>
</reference>